<dbReference type="OrthoDB" id="1413206at2"/>
<accession>A0A0P7C598</accession>
<comment type="caution">
    <text evidence="1">The sequence shown here is derived from an EMBL/GenBank/DDBJ whole genome shotgun (WGS) entry which is preliminary data.</text>
</comment>
<dbReference type="RefSeq" id="WP_055144585.1">
    <property type="nucleotide sequence ID" value="NZ_JXSZ01000005.1"/>
</dbReference>
<dbReference type="STRING" id="1605367.AFM12_05130"/>
<dbReference type="Proteomes" id="UP000050454">
    <property type="component" value="Unassembled WGS sequence"/>
</dbReference>
<dbReference type="EMBL" id="LGTQ01000005">
    <property type="protein sequence ID" value="KPM49951.1"/>
    <property type="molecule type" value="Genomic_DNA"/>
</dbReference>
<proteinExistence type="predicted"/>
<protein>
    <submittedName>
        <fullName evidence="1">Uncharacterized protein</fullName>
    </submittedName>
</protein>
<name>A0A0P7C598_9BACT</name>
<evidence type="ECO:0000313" key="1">
    <source>
        <dbReference type="EMBL" id="KPM49951.1"/>
    </source>
</evidence>
<sequence length="473" mass="56407">MLKIYFDTNIYSSLSKNEDKELNNFLKNKSENEFLFLYSQAHLNDLNSDLTDNKFKELRTIGELASTNFLHFDYKEKRVTNSIAEVEEVFQYMSNSDEGIKNIFDDLFKKTGDPIWDTWINLFKDQNIDLGPHIEEIMSRPDSDLEKAQLKSFGLTQRYYTIDELLKYLAKITDDFENKPELLRSIRLESMKQLEVNKLNIKINEVDFDKKLVESKLGKTYAQLISEQLENMPKDQKGFFTEFTLGYNLINFYGLDYEKNRKVKFKNTQNDGQHAFFGGMADIIVSQDKGLLNKCRFLYNYYGVDTKIISLEQFKIFIKDYRTNNYTLESVFISDLFSRRRRSIILNGKRPMLRHNQSEEIMIIDWSYWGFFNRLSEVKSYDNDDEYIILYKQNYRTGDTTFYKELKFIIESMNLMLKADFNTLSQEEIKLIEENNWKGFWWHTDVTDYWLRFNKETKRFGLQIGPLNNKAPD</sequence>
<keyword evidence="2" id="KW-1185">Reference proteome</keyword>
<evidence type="ECO:0000313" key="2">
    <source>
        <dbReference type="Proteomes" id="UP000050454"/>
    </source>
</evidence>
<gene>
    <name evidence="1" type="ORF">AFM12_05130</name>
</gene>
<dbReference type="AlphaFoldDB" id="A0A0P7C598"/>
<reference evidence="1 2" key="1">
    <citation type="submission" date="2015-07" db="EMBL/GenBank/DDBJ databases">
        <title>The draft genome sequence of Leadbetterella sp. JN14-9.</title>
        <authorList>
            <person name="Liu Y."/>
            <person name="Du J."/>
            <person name="Shao Z."/>
        </authorList>
    </citation>
    <scope>NUCLEOTIDE SEQUENCE [LARGE SCALE GENOMIC DNA]</scope>
    <source>
        <strain evidence="1 2">JN14-9</strain>
    </source>
</reference>
<organism evidence="1 2">
    <name type="scientific">Jiulongibacter sediminis</name>
    <dbReference type="NCBI Taxonomy" id="1605367"/>
    <lineage>
        <taxon>Bacteria</taxon>
        <taxon>Pseudomonadati</taxon>
        <taxon>Bacteroidota</taxon>
        <taxon>Cytophagia</taxon>
        <taxon>Cytophagales</taxon>
        <taxon>Leadbetterellaceae</taxon>
        <taxon>Jiulongibacter</taxon>
    </lineage>
</organism>